<comment type="caution">
    <text evidence="2">The sequence shown here is derived from an EMBL/GenBank/DDBJ whole genome shotgun (WGS) entry which is preliminary data.</text>
</comment>
<keyword evidence="3" id="KW-1185">Reference proteome</keyword>
<dbReference type="PANTHER" id="PTHR30619:SF1">
    <property type="entry name" value="RECOMBINATION PROTEIN 2"/>
    <property type="match status" value="1"/>
</dbReference>
<dbReference type="InterPro" id="IPR036866">
    <property type="entry name" value="RibonucZ/Hydroxyglut_hydro"/>
</dbReference>
<dbReference type="Gene3D" id="3.60.15.10">
    <property type="entry name" value="Ribonuclease Z/Hydroxyacylglutathione hydrolase-like"/>
    <property type="match status" value="1"/>
</dbReference>
<dbReference type="SUPFAM" id="SSF56281">
    <property type="entry name" value="Metallo-hydrolase/oxidoreductase"/>
    <property type="match status" value="1"/>
</dbReference>
<evidence type="ECO:0000256" key="1">
    <source>
        <dbReference type="SAM" id="SignalP"/>
    </source>
</evidence>
<dbReference type="RefSeq" id="WP_202655418.1">
    <property type="nucleotide sequence ID" value="NZ_JAESWB010000278.1"/>
</dbReference>
<keyword evidence="1" id="KW-0732">Signal</keyword>
<feature type="chain" id="PRO_5047525732" description="ATP-dependent DNA helicase" evidence="1">
    <location>
        <begin position="21"/>
        <end position="281"/>
    </location>
</feature>
<reference evidence="2 3" key="1">
    <citation type="submission" date="2021-01" db="EMBL/GenBank/DDBJ databases">
        <title>Genome public.</title>
        <authorList>
            <person name="Liu C."/>
            <person name="Sun Q."/>
        </authorList>
    </citation>
    <scope>NUCLEOTIDE SEQUENCE [LARGE SCALE GENOMIC DNA]</scope>
    <source>
        <strain evidence="2 3">YIM B02564</strain>
    </source>
</reference>
<dbReference type="InterPro" id="IPR052159">
    <property type="entry name" value="Competence_DNA_uptake"/>
</dbReference>
<feature type="signal peptide" evidence="1">
    <location>
        <begin position="1"/>
        <end position="20"/>
    </location>
</feature>
<accession>A0ABS1TW80</accession>
<proteinExistence type="predicted"/>
<evidence type="ECO:0000313" key="3">
    <source>
        <dbReference type="Proteomes" id="UP000623967"/>
    </source>
</evidence>
<sequence length="281" mass="31830">MKFLFIVLSVFLSFSSNVTAASPVSNQIEKINVNVRDHEMAVSFLGLSEGEATLIQGPNDNNILVNTGGNGTRSELEDWLNRYNVDKLNTLILTNDFTKVSYKLINELISEYKIEEIIATTKLADQLAKNLTTKMTITNWQEGSKTKVLPEATATVQYAGVKPQEGLDFMLEFFNHRIFLMTSCSERAEQVLLKKNVKDVHVFKLPKYTKESPISETLIHYLNPQISVLFAAAEYGPNPDVLYDLNDTWSEIYYTKRHGTITIKFTETKFEVITIPVTAEE</sequence>
<dbReference type="EMBL" id="JAESWB010000278">
    <property type="protein sequence ID" value="MBL4954165.1"/>
    <property type="molecule type" value="Genomic_DNA"/>
</dbReference>
<evidence type="ECO:0008006" key="4">
    <source>
        <dbReference type="Google" id="ProtNLM"/>
    </source>
</evidence>
<gene>
    <name evidence="2" type="ORF">JK635_18520</name>
</gene>
<organism evidence="2 3">
    <name type="scientific">Neobacillus paridis</name>
    <dbReference type="NCBI Taxonomy" id="2803862"/>
    <lineage>
        <taxon>Bacteria</taxon>
        <taxon>Bacillati</taxon>
        <taxon>Bacillota</taxon>
        <taxon>Bacilli</taxon>
        <taxon>Bacillales</taxon>
        <taxon>Bacillaceae</taxon>
        <taxon>Neobacillus</taxon>
    </lineage>
</organism>
<name>A0ABS1TW80_9BACI</name>
<dbReference type="Proteomes" id="UP000623967">
    <property type="component" value="Unassembled WGS sequence"/>
</dbReference>
<dbReference type="PANTHER" id="PTHR30619">
    <property type="entry name" value="DNA INTERNALIZATION/COMPETENCE PROTEIN COMEC/REC2"/>
    <property type="match status" value="1"/>
</dbReference>
<evidence type="ECO:0000313" key="2">
    <source>
        <dbReference type="EMBL" id="MBL4954165.1"/>
    </source>
</evidence>
<protein>
    <recommendedName>
        <fullName evidence="4">ATP-dependent DNA helicase</fullName>
    </recommendedName>
</protein>